<protein>
    <recommendedName>
        <fullName evidence="4">F-box domain-containing protein</fullName>
    </recommendedName>
</protein>
<evidence type="ECO:0008006" key="4">
    <source>
        <dbReference type="Google" id="ProtNLM"/>
    </source>
</evidence>
<evidence type="ECO:0000256" key="1">
    <source>
        <dbReference type="SAM" id="MobiDB-lite"/>
    </source>
</evidence>
<feature type="region of interest" description="Disordered" evidence="1">
    <location>
        <begin position="1"/>
        <end position="60"/>
    </location>
</feature>
<accession>A0ABR4DPK6</accession>
<evidence type="ECO:0000313" key="3">
    <source>
        <dbReference type="Proteomes" id="UP001600888"/>
    </source>
</evidence>
<name>A0ABR4DPK6_9PEZI</name>
<feature type="region of interest" description="Disordered" evidence="1">
    <location>
        <begin position="396"/>
        <end position="444"/>
    </location>
</feature>
<feature type="compositionally biased region" description="Polar residues" evidence="1">
    <location>
        <begin position="404"/>
        <end position="413"/>
    </location>
</feature>
<keyword evidence="3" id="KW-1185">Reference proteome</keyword>
<dbReference type="Proteomes" id="UP001600888">
    <property type="component" value="Unassembled WGS sequence"/>
</dbReference>
<feature type="compositionally biased region" description="Basic residues" evidence="1">
    <location>
        <begin position="36"/>
        <end position="54"/>
    </location>
</feature>
<gene>
    <name evidence="2" type="ORF">FJTKL_06961</name>
</gene>
<organism evidence="2 3">
    <name type="scientific">Diaporthe vaccinii</name>
    <dbReference type="NCBI Taxonomy" id="105482"/>
    <lineage>
        <taxon>Eukaryota</taxon>
        <taxon>Fungi</taxon>
        <taxon>Dikarya</taxon>
        <taxon>Ascomycota</taxon>
        <taxon>Pezizomycotina</taxon>
        <taxon>Sordariomycetes</taxon>
        <taxon>Sordariomycetidae</taxon>
        <taxon>Diaporthales</taxon>
        <taxon>Diaporthaceae</taxon>
        <taxon>Diaporthe</taxon>
        <taxon>Diaporthe eres species complex</taxon>
    </lineage>
</organism>
<dbReference type="EMBL" id="JBAWTH010000253">
    <property type="protein sequence ID" value="KAL2272300.1"/>
    <property type="molecule type" value="Genomic_DNA"/>
</dbReference>
<proteinExistence type="predicted"/>
<reference evidence="2 3" key="1">
    <citation type="submission" date="2024-03" db="EMBL/GenBank/DDBJ databases">
        <title>A high-quality draft genome sequence of Diaporthe vaccinii, a causative agent of upright dieback and viscid rot disease in cranberry plants.</title>
        <authorList>
            <person name="Sarrasin M."/>
            <person name="Lang B.F."/>
            <person name="Burger G."/>
        </authorList>
    </citation>
    <scope>NUCLEOTIDE SEQUENCE [LARGE SCALE GENOMIC DNA]</scope>
    <source>
        <strain evidence="2 3">IS7</strain>
    </source>
</reference>
<comment type="caution">
    <text evidence="2">The sequence shown here is derived from an EMBL/GenBank/DDBJ whole genome shotgun (WGS) entry which is preliminary data.</text>
</comment>
<evidence type="ECO:0000313" key="2">
    <source>
        <dbReference type="EMBL" id="KAL2272300.1"/>
    </source>
</evidence>
<sequence>MDPFVAREWSAPATGSADIGWDRRPKPHRSQPPPPPRHRAHVPGRDRPQHRRPRMPASLADQAARVAAANIQDIDPSHLHGLSPRALQLLLKHLDLESISLSTWKALQELGRAGHLDTTKKLALHQFLHHVKEPTADLSIYLAPLQSPGFTFISHLRLAGSCLIKAEELLYLPRWSKNLGLLELLEPSDDGTPFPRLNDRVFKAWSLHDEPFPRLKGIGLSTHNSITEQCLQYLTQFPALIMLDITAGKQDWRRPKSLANALGWIYCNRAEAQRWYDDDDDEGDPDAVPEVRVTSHKSWMRLSLGLDTLDIGPPLVIAQNSSGNSECHGFKLHNLLDMPASKMLQQGDLIRELPWSSALASLTLGRDQKLIRSHRSSSSEERMFFWRYWQGGIRHPAPEKKAQGASQKTPSTGRSDKSAPAVIRSIKKRSASSISDALSHFEGR</sequence>